<feature type="binding site" evidence="6">
    <location>
        <begin position="25"/>
        <end position="32"/>
    </location>
    <ligand>
        <name>GTP</name>
        <dbReference type="ChEBI" id="CHEBI:37565"/>
    </ligand>
</feature>
<evidence type="ECO:0000256" key="4">
    <source>
        <dbReference type="ARBA" id="ARBA00022917"/>
    </source>
</evidence>
<dbReference type="InterPro" id="IPR005225">
    <property type="entry name" value="Small_GTP-bd"/>
</dbReference>
<dbReference type="PRINTS" id="PR00315">
    <property type="entry name" value="ELONGATNFCT"/>
</dbReference>
<keyword evidence="4 6" id="KW-0648">Protein biosynthesis</keyword>
<dbReference type="InterPro" id="IPR009000">
    <property type="entry name" value="Transl_B-barrel_sf"/>
</dbReference>
<keyword evidence="5 6" id="KW-0342">GTP-binding</keyword>
<feature type="domain" description="Tr-type G" evidence="8">
    <location>
        <begin position="16"/>
        <end position="301"/>
    </location>
</feature>
<dbReference type="PROSITE" id="PS51722">
    <property type="entry name" value="G_TR_2"/>
    <property type="match status" value="1"/>
</dbReference>
<dbReference type="InterPro" id="IPR035647">
    <property type="entry name" value="EFG_III/V"/>
</dbReference>
<dbReference type="InterPro" id="IPR053905">
    <property type="entry name" value="EF-G-like_DII"/>
</dbReference>
<evidence type="ECO:0000256" key="6">
    <source>
        <dbReference type="HAMAP-Rule" id="MF_00054"/>
    </source>
</evidence>
<dbReference type="FunFam" id="3.40.50.300:FF:000029">
    <property type="entry name" value="Elongation factor G"/>
    <property type="match status" value="1"/>
</dbReference>
<evidence type="ECO:0000256" key="1">
    <source>
        <dbReference type="ARBA" id="ARBA00005870"/>
    </source>
</evidence>
<evidence type="ECO:0000259" key="8">
    <source>
        <dbReference type="PROSITE" id="PS51722"/>
    </source>
</evidence>
<dbReference type="CDD" id="cd16262">
    <property type="entry name" value="EFG_III"/>
    <property type="match status" value="1"/>
</dbReference>
<dbReference type="SUPFAM" id="SSF50447">
    <property type="entry name" value="Translation proteins"/>
    <property type="match status" value="1"/>
</dbReference>
<dbReference type="SUPFAM" id="SSF54980">
    <property type="entry name" value="EF-G C-terminal domain-like"/>
    <property type="match status" value="2"/>
</dbReference>
<comment type="caution">
    <text evidence="9">The sequence shown here is derived from an EMBL/GenBank/DDBJ whole genome shotgun (WGS) entry which is preliminary data.</text>
</comment>
<dbReference type="InterPro" id="IPR004540">
    <property type="entry name" value="Transl_elong_EFG/EF2"/>
</dbReference>
<dbReference type="InterPro" id="IPR035649">
    <property type="entry name" value="EFG_V"/>
</dbReference>
<dbReference type="GO" id="GO:0032790">
    <property type="term" value="P:ribosome disassembly"/>
    <property type="evidence" value="ECO:0007669"/>
    <property type="project" value="TreeGrafter"/>
</dbReference>
<dbReference type="NCBIfam" id="NF009381">
    <property type="entry name" value="PRK12740.1-5"/>
    <property type="match status" value="1"/>
</dbReference>
<dbReference type="Pfam" id="PF00679">
    <property type="entry name" value="EFG_C"/>
    <property type="match status" value="1"/>
</dbReference>
<dbReference type="GO" id="GO:0003924">
    <property type="term" value="F:GTPase activity"/>
    <property type="evidence" value="ECO:0007669"/>
    <property type="project" value="InterPro"/>
</dbReference>
<keyword evidence="3 6" id="KW-0251">Elongation factor</keyword>
<dbReference type="Pfam" id="PF14492">
    <property type="entry name" value="EFG_III"/>
    <property type="match status" value="1"/>
</dbReference>
<dbReference type="GO" id="GO:0003746">
    <property type="term" value="F:translation elongation factor activity"/>
    <property type="evidence" value="ECO:0007669"/>
    <property type="project" value="UniProtKB-UniRule"/>
</dbReference>
<dbReference type="SMART" id="SM00889">
    <property type="entry name" value="EFG_IV"/>
    <property type="match status" value="1"/>
</dbReference>
<dbReference type="Gene3D" id="2.40.30.10">
    <property type="entry name" value="Translation factors"/>
    <property type="match status" value="1"/>
</dbReference>
<comment type="similarity">
    <text evidence="1 6">Belongs to the TRAFAC class translation factor GTPase superfamily. Classic translation factor GTPase family. EF-G/EF-2 subfamily.</text>
</comment>
<dbReference type="Gene3D" id="3.30.70.870">
    <property type="entry name" value="Elongation Factor G (Translational Gtpase), domain 3"/>
    <property type="match status" value="1"/>
</dbReference>
<dbReference type="Pfam" id="PF03764">
    <property type="entry name" value="EFG_IV"/>
    <property type="match status" value="1"/>
</dbReference>
<dbReference type="SUPFAM" id="SSF52540">
    <property type="entry name" value="P-loop containing nucleoside triphosphate hydrolases"/>
    <property type="match status" value="1"/>
</dbReference>
<dbReference type="EMBL" id="MEVK01000008">
    <property type="protein sequence ID" value="OGC59755.1"/>
    <property type="molecule type" value="Genomic_DNA"/>
</dbReference>
<name>A0A1F4VRT0_UNCKA</name>
<dbReference type="Pfam" id="PF22042">
    <property type="entry name" value="EF-G_D2"/>
    <property type="match status" value="1"/>
</dbReference>
<comment type="function">
    <text evidence="6">Catalyzes the GTP-dependent ribosomal translocation step during translation elongation. During this step, the ribosome changes from the pre-translocational (PRE) to the post-translocational (POST) state as the newly formed A-site-bound peptidyl-tRNA and P-site-bound deacylated tRNA move to the P and E sites, respectively. Catalyzes the coordinated movement of the two tRNA molecules, the mRNA and conformational changes in the ribosome.</text>
</comment>
<dbReference type="STRING" id="1802627.A3A70_01095"/>
<dbReference type="CDD" id="cd03713">
    <property type="entry name" value="EFG_mtEFG_C"/>
    <property type="match status" value="1"/>
</dbReference>
<dbReference type="InterPro" id="IPR041095">
    <property type="entry name" value="EFG_II"/>
</dbReference>
<dbReference type="PANTHER" id="PTHR43261:SF1">
    <property type="entry name" value="RIBOSOME-RELEASING FACTOR 2, MITOCHONDRIAL"/>
    <property type="match status" value="1"/>
</dbReference>
<dbReference type="InterPro" id="IPR000640">
    <property type="entry name" value="EFG_V-like"/>
</dbReference>
<dbReference type="InterPro" id="IPR027417">
    <property type="entry name" value="P-loop_NTPase"/>
</dbReference>
<dbReference type="SUPFAM" id="SSF54211">
    <property type="entry name" value="Ribosomal protein S5 domain 2-like"/>
    <property type="match status" value="1"/>
</dbReference>
<dbReference type="InterPro" id="IPR031157">
    <property type="entry name" value="G_TR_CS"/>
</dbReference>
<evidence type="ECO:0000313" key="9">
    <source>
        <dbReference type="EMBL" id="OGC59755.1"/>
    </source>
</evidence>
<dbReference type="FunFam" id="3.30.70.240:FF:000001">
    <property type="entry name" value="Elongation factor G"/>
    <property type="match status" value="1"/>
</dbReference>
<comment type="subcellular location">
    <subcellularLocation>
        <location evidence="6">Cytoplasm</location>
    </subcellularLocation>
</comment>
<dbReference type="FunFam" id="3.30.230.10:FF:000003">
    <property type="entry name" value="Elongation factor G"/>
    <property type="match status" value="1"/>
</dbReference>
<gene>
    <name evidence="6" type="primary">fusA</name>
    <name evidence="9" type="ORF">A3A70_01095</name>
</gene>
<dbReference type="SMART" id="SM00838">
    <property type="entry name" value="EFG_C"/>
    <property type="match status" value="1"/>
</dbReference>
<organism evidence="9 10">
    <name type="scientific">candidate division WWE3 bacterium RIFCSPLOWO2_01_FULL_42_11</name>
    <dbReference type="NCBI Taxonomy" id="1802627"/>
    <lineage>
        <taxon>Bacteria</taxon>
        <taxon>Katanobacteria</taxon>
    </lineage>
</organism>
<dbReference type="Pfam" id="PF00009">
    <property type="entry name" value="GTP_EFTU"/>
    <property type="match status" value="1"/>
</dbReference>
<dbReference type="GO" id="GO:0005525">
    <property type="term" value="F:GTP binding"/>
    <property type="evidence" value="ECO:0007669"/>
    <property type="project" value="UniProtKB-UniRule"/>
</dbReference>
<dbReference type="Gene3D" id="3.30.70.240">
    <property type="match status" value="1"/>
</dbReference>
<evidence type="ECO:0000256" key="3">
    <source>
        <dbReference type="ARBA" id="ARBA00022768"/>
    </source>
</evidence>
<feature type="binding site" evidence="6">
    <location>
        <begin position="101"/>
        <end position="105"/>
    </location>
    <ligand>
        <name>GTP</name>
        <dbReference type="ChEBI" id="CHEBI:37565"/>
    </ligand>
</feature>
<dbReference type="InterPro" id="IPR014721">
    <property type="entry name" value="Ribsml_uS5_D2-typ_fold_subgr"/>
</dbReference>
<proteinExistence type="inferred from homology"/>
<dbReference type="PROSITE" id="PS00301">
    <property type="entry name" value="G_TR_1"/>
    <property type="match status" value="1"/>
</dbReference>
<dbReference type="Proteomes" id="UP000178964">
    <property type="component" value="Unassembled WGS sequence"/>
</dbReference>
<dbReference type="AlphaFoldDB" id="A0A1F4VRT0"/>
<dbReference type="HAMAP" id="MF_00054_B">
    <property type="entry name" value="EF_G_EF_2_B"/>
    <property type="match status" value="1"/>
</dbReference>
<dbReference type="Gene3D" id="3.30.230.10">
    <property type="match status" value="1"/>
</dbReference>
<dbReference type="InterPro" id="IPR000795">
    <property type="entry name" value="T_Tr_GTP-bd_dom"/>
</dbReference>
<dbReference type="FunFam" id="3.30.70.870:FF:000001">
    <property type="entry name" value="Elongation factor G"/>
    <property type="match status" value="1"/>
</dbReference>
<dbReference type="Gene3D" id="3.40.50.300">
    <property type="entry name" value="P-loop containing nucleotide triphosphate hydrolases"/>
    <property type="match status" value="1"/>
</dbReference>
<dbReference type="CDD" id="cd01886">
    <property type="entry name" value="EF-G"/>
    <property type="match status" value="1"/>
</dbReference>
<accession>A0A1F4VRT0</accession>
<keyword evidence="6" id="KW-0963">Cytoplasm</keyword>
<dbReference type="InterPro" id="IPR047872">
    <property type="entry name" value="EFG_IV"/>
</dbReference>
<evidence type="ECO:0000256" key="2">
    <source>
        <dbReference type="ARBA" id="ARBA00022741"/>
    </source>
</evidence>
<dbReference type="NCBIfam" id="TIGR00231">
    <property type="entry name" value="small_GTP"/>
    <property type="match status" value="1"/>
</dbReference>
<sequence>MAETKEKTVKHEYPLEKIRNIGIIAHIDAGKTTITERILFYTGRSYKIGEVHEGEATMDWMDQERERGITITSAATTCFWTPRKWLGNEDPDSEHRINIIDTPGHVDFTAEVERSLRVLDGAVVILDGKMGVEPQSETVWNQANKYNVPRLIFANKLNLLGGDFYMCLNSVKERLSPKVAPIYLPLGIEHEYHGTIDIVERKAYEYQDPEGLDWKEVEIPDEMVSEVEKYREELIEMVADSDEVTMEKYLNGEELSVEEIKTAIRKATLSGTFYPFFGGDGRRAIVKILLDNVVLYLPSPLEVQPAIGHNPDNMEDVSLAPNESEPLSALAFKVQTDPFVGRLTYIRIYSGKITSGSYIYNSTKDEKERVGRLLLMHANHREDMQIAKAGEIVAAVGLKNTFTGDTLCDEANPVVLEAIKFAEPVISMAIEPKTKEDQEKMGTALARLSEEDPTFRIHSHQETGETLIYGMGELHLEILTERMRREFGVDTIIGAPQVAFRETIRKPVEAEGKYVHQSGGRGQYGHCVIKVEPLGRSEGFRWVDAIRGGSIPREFIPAVKAGVEEALTRGIIAGYELIDIQVTLLDGSFHDVDSSEIAFKIAGTEALQKAVRAADPVLLEPIMIVDVICADEFMGEVIGDLSAKRGRIESTKMRGNVRELKALVPLSEMFGYATTLRSMTQGRASFSMEPSHYDEVPAGVAEKLISKR</sequence>
<dbReference type="NCBIfam" id="TIGR00484">
    <property type="entry name" value="EF-G"/>
    <property type="match status" value="1"/>
</dbReference>
<dbReference type="InterPro" id="IPR005517">
    <property type="entry name" value="Transl_elong_EFG/EF2_IV"/>
</dbReference>
<dbReference type="FunFam" id="2.40.30.10:FF:000006">
    <property type="entry name" value="Elongation factor G"/>
    <property type="match status" value="1"/>
</dbReference>
<reference evidence="9 10" key="1">
    <citation type="journal article" date="2016" name="Nat. Commun.">
        <title>Thousands of microbial genomes shed light on interconnected biogeochemical processes in an aquifer system.</title>
        <authorList>
            <person name="Anantharaman K."/>
            <person name="Brown C.T."/>
            <person name="Hug L.A."/>
            <person name="Sharon I."/>
            <person name="Castelle C.J."/>
            <person name="Probst A.J."/>
            <person name="Thomas B.C."/>
            <person name="Singh A."/>
            <person name="Wilkins M.J."/>
            <person name="Karaoz U."/>
            <person name="Brodie E.L."/>
            <person name="Williams K.H."/>
            <person name="Hubbard S.S."/>
            <person name="Banfield J.F."/>
        </authorList>
    </citation>
    <scope>NUCLEOTIDE SEQUENCE [LARGE SCALE GENOMIC DNA]</scope>
</reference>
<evidence type="ECO:0000313" key="10">
    <source>
        <dbReference type="Proteomes" id="UP000178964"/>
    </source>
</evidence>
<evidence type="ECO:0000256" key="7">
    <source>
        <dbReference type="NCBIfam" id="TIGR00484"/>
    </source>
</evidence>
<dbReference type="CDD" id="cd01434">
    <property type="entry name" value="EFG_mtEFG1_IV"/>
    <property type="match status" value="1"/>
</dbReference>
<dbReference type="InterPro" id="IPR020568">
    <property type="entry name" value="Ribosomal_Su5_D2-typ_SF"/>
</dbReference>
<comment type="caution">
    <text evidence="6">Lacks conserved residue(s) required for the propagation of feature annotation.</text>
</comment>
<protein>
    <recommendedName>
        <fullName evidence="6 7">Elongation factor G</fullName>
        <shortName evidence="6">EF-G</shortName>
    </recommendedName>
</protein>
<evidence type="ECO:0000256" key="5">
    <source>
        <dbReference type="ARBA" id="ARBA00023134"/>
    </source>
</evidence>
<dbReference type="PANTHER" id="PTHR43261">
    <property type="entry name" value="TRANSLATION ELONGATION FACTOR G-RELATED"/>
    <property type="match status" value="1"/>
</dbReference>
<dbReference type="GO" id="GO:0005737">
    <property type="term" value="C:cytoplasm"/>
    <property type="evidence" value="ECO:0007669"/>
    <property type="project" value="UniProtKB-SubCell"/>
</dbReference>
<dbReference type="InterPro" id="IPR009022">
    <property type="entry name" value="EFG_III"/>
</dbReference>
<dbReference type="CDD" id="cd04088">
    <property type="entry name" value="EFG_mtEFG_II"/>
    <property type="match status" value="1"/>
</dbReference>
<keyword evidence="2 6" id="KW-0547">Nucleotide-binding</keyword>